<dbReference type="InterPro" id="IPR041698">
    <property type="entry name" value="Methyltransf_25"/>
</dbReference>
<dbReference type="GO" id="GO:0008168">
    <property type="term" value="F:methyltransferase activity"/>
    <property type="evidence" value="ECO:0007669"/>
    <property type="project" value="UniProtKB-KW"/>
</dbReference>
<dbReference type="SUPFAM" id="SSF53335">
    <property type="entry name" value="S-adenosyl-L-methionine-dependent methyltransferases"/>
    <property type="match status" value="1"/>
</dbReference>
<gene>
    <name evidence="4" type="ORF">H8E23_07325</name>
</gene>
<evidence type="ECO:0000256" key="1">
    <source>
        <dbReference type="ARBA" id="ARBA00022603"/>
    </source>
</evidence>
<dbReference type="PANTHER" id="PTHR43861:SF1">
    <property type="entry name" value="TRANS-ACONITATE 2-METHYLTRANSFERASE"/>
    <property type="match status" value="1"/>
</dbReference>
<organism evidence="4 5">
    <name type="scientific">Candidatus Desulfatibia profunda</name>
    <dbReference type="NCBI Taxonomy" id="2841695"/>
    <lineage>
        <taxon>Bacteria</taxon>
        <taxon>Pseudomonadati</taxon>
        <taxon>Thermodesulfobacteriota</taxon>
        <taxon>Desulfobacteria</taxon>
        <taxon>Desulfobacterales</taxon>
        <taxon>Desulfobacterales incertae sedis</taxon>
        <taxon>Candidatus Desulfatibia</taxon>
    </lineage>
</organism>
<feature type="domain" description="Methyltransferase" evidence="3">
    <location>
        <begin position="52"/>
        <end position="150"/>
    </location>
</feature>
<dbReference type="CDD" id="cd02440">
    <property type="entry name" value="AdoMet_MTases"/>
    <property type="match status" value="1"/>
</dbReference>
<dbReference type="AlphaFoldDB" id="A0A8J6TIL5"/>
<dbReference type="Gene3D" id="3.40.50.150">
    <property type="entry name" value="Vaccinia Virus protein VP39"/>
    <property type="match status" value="1"/>
</dbReference>
<proteinExistence type="predicted"/>
<name>A0A8J6TIL5_9BACT</name>
<dbReference type="Pfam" id="PF13649">
    <property type="entry name" value="Methyltransf_25"/>
    <property type="match status" value="1"/>
</dbReference>
<evidence type="ECO:0000259" key="3">
    <source>
        <dbReference type="Pfam" id="PF13649"/>
    </source>
</evidence>
<protein>
    <submittedName>
        <fullName evidence="4">Class I SAM-dependent methyltransferase</fullName>
    </submittedName>
</protein>
<accession>A0A8J6TIL5</accession>
<keyword evidence="1 4" id="KW-0489">Methyltransferase</keyword>
<dbReference type="PANTHER" id="PTHR43861">
    <property type="entry name" value="TRANS-ACONITATE 2-METHYLTRANSFERASE-RELATED"/>
    <property type="match status" value="1"/>
</dbReference>
<dbReference type="EMBL" id="JACNJH010000126">
    <property type="protein sequence ID" value="MBC8361192.1"/>
    <property type="molecule type" value="Genomic_DNA"/>
</dbReference>
<evidence type="ECO:0000256" key="2">
    <source>
        <dbReference type="ARBA" id="ARBA00022679"/>
    </source>
</evidence>
<comment type="caution">
    <text evidence="4">The sequence shown here is derived from an EMBL/GenBank/DDBJ whole genome shotgun (WGS) entry which is preliminary data.</text>
</comment>
<sequence>MSKFEESRWADSEFSQNYRDEADIYLPFRHQFIEVTKSLYAHFINADIEVRILDLGCGDGLFIQKLLKSFSPASVTLVDGSAEMLEAAKKRLGNNANLNFIKASFQDLLSGGVLNESFDFIYSSLAIHHLPFKEKKHLYTYIHKLLSPGGCFVHYDVVVPPSREIEKWYLSLWRQWIEEHPDKGASKALLNIPEQYKENPDNTPDTLKSQLEALEEIGFKEVDCYFKYGNFSLFGGIK</sequence>
<dbReference type="InterPro" id="IPR029063">
    <property type="entry name" value="SAM-dependent_MTases_sf"/>
</dbReference>
<dbReference type="GO" id="GO:0032259">
    <property type="term" value="P:methylation"/>
    <property type="evidence" value="ECO:0007669"/>
    <property type="project" value="UniProtKB-KW"/>
</dbReference>
<keyword evidence="2" id="KW-0808">Transferase</keyword>
<evidence type="ECO:0000313" key="4">
    <source>
        <dbReference type="EMBL" id="MBC8361192.1"/>
    </source>
</evidence>
<reference evidence="4 5" key="1">
    <citation type="submission" date="2020-08" db="EMBL/GenBank/DDBJ databases">
        <title>Bridging the membrane lipid divide: bacteria of the FCB group superphylum have the potential to synthesize archaeal ether lipids.</title>
        <authorList>
            <person name="Villanueva L."/>
            <person name="Von Meijenfeldt F.A.B."/>
            <person name="Westbye A.B."/>
            <person name="Yadav S."/>
            <person name="Hopmans E.C."/>
            <person name="Dutilh B.E."/>
            <person name="Sinninghe Damste J.S."/>
        </authorList>
    </citation>
    <scope>NUCLEOTIDE SEQUENCE [LARGE SCALE GENOMIC DNA]</scope>
    <source>
        <strain evidence="4">NIOZ-UU30</strain>
    </source>
</reference>
<dbReference type="Proteomes" id="UP000603434">
    <property type="component" value="Unassembled WGS sequence"/>
</dbReference>
<evidence type="ECO:0000313" key="5">
    <source>
        <dbReference type="Proteomes" id="UP000603434"/>
    </source>
</evidence>